<dbReference type="Proteomes" id="UP001152599">
    <property type="component" value="Unassembled WGS sequence"/>
</dbReference>
<comment type="caution">
    <text evidence="2">The sequence shown here is derived from an EMBL/GenBank/DDBJ whole genome shotgun (WGS) entry which is preliminary data.</text>
</comment>
<reference evidence="2" key="1">
    <citation type="submission" date="2022-07" db="EMBL/GenBank/DDBJ databases">
        <title>Description and genome-wide analysis of Profundicola chukchiensis gen. nov., sp. nov., marine bacteria isolated from bottom sediments of the Chukchi Sea.</title>
        <authorList>
            <person name="Romanenko L."/>
            <person name="Otstavnykh N."/>
            <person name="Kurilenko V."/>
            <person name="Eremeev V."/>
            <person name="Velansky P."/>
            <person name="Mikhailov V."/>
            <person name="Isaeva M."/>
        </authorList>
    </citation>
    <scope>NUCLEOTIDE SEQUENCE</scope>
    <source>
        <strain evidence="2">KMM 9713</strain>
    </source>
</reference>
<protein>
    <submittedName>
        <fullName evidence="2">Uncharacterized protein</fullName>
    </submittedName>
</protein>
<feature type="transmembrane region" description="Helical" evidence="1">
    <location>
        <begin position="21"/>
        <end position="41"/>
    </location>
</feature>
<evidence type="ECO:0000256" key="1">
    <source>
        <dbReference type="SAM" id="Phobius"/>
    </source>
</evidence>
<sequence length="49" mass="5432">MITKIQNVLNSLSQGETEHEAFMMLGLIFSFLFFIIVGLAVGQTMALIL</sequence>
<dbReference type="AlphaFoldDB" id="A0A9X4RVZ2"/>
<keyword evidence="3" id="KW-1185">Reference proteome</keyword>
<keyword evidence="1" id="KW-0812">Transmembrane</keyword>
<dbReference type="EMBL" id="JANCMU010000004">
    <property type="protein sequence ID" value="MDG4946350.1"/>
    <property type="molecule type" value="Genomic_DNA"/>
</dbReference>
<proteinExistence type="predicted"/>
<gene>
    <name evidence="2" type="ORF">NMK71_07985</name>
</gene>
<dbReference type="RefSeq" id="WP_304417273.1">
    <property type="nucleotide sequence ID" value="NZ_JANAIE010000005.1"/>
</dbReference>
<accession>A0A9X4RVZ2</accession>
<keyword evidence="1" id="KW-0472">Membrane</keyword>
<keyword evidence="1" id="KW-1133">Transmembrane helix</keyword>
<evidence type="ECO:0000313" key="3">
    <source>
        <dbReference type="Proteomes" id="UP001152599"/>
    </source>
</evidence>
<evidence type="ECO:0000313" key="2">
    <source>
        <dbReference type="EMBL" id="MDG4946350.1"/>
    </source>
</evidence>
<name>A0A9X4RVZ2_9FLAO</name>
<organism evidence="2 3">
    <name type="scientific">Profundicola chukchiensis</name>
    <dbReference type="NCBI Taxonomy" id="2961959"/>
    <lineage>
        <taxon>Bacteria</taxon>
        <taxon>Pseudomonadati</taxon>
        <taxon>Bacteroidota</taxon>
        <taxon>Flavobacteriia</taxon>
        <taxon>Flavobacteriales</taxon>
        <taxon>Weeksellaceae</taxon>
        <taxon>Profundicola</taxon>
    </lineage>
</organism>